<name>A0A3R7KK04_9STRA</name>
<reference evidence="11" key="1">
    <citation type="journal article" date="2015" name="Genom Data">
        <title>Genome sequences of six Phytophthora species associated with forests in New Zealand.</title>
        <authorList>
            <person name="Studholme D.J."/>
            <person name="McDougal R.L."/>
            <person name="Sambles C."/>
            <person name="Hansen E."/>
            <person name="Hardy G."/>
            <person name="Grant M."/>
            <person name="Ganley R.J."/>
            <person name="Williams N.M."/>
        </authorList>
    </citation>
    <scope>NUCLEOTIDE SEQUENCE</scope>
    <source>
        <strain evidence="11">NZFS 2646</strain>
    </source>
</reference>
<feature type="repeat" description="Solcar" evidence="9">
    <location>
        <begin position="420"/>
        <end position="509"/>
    </location>
</feature>
<accession>A0A3R7KK04</accession>
<evidence type="ECO:0000313" key="13">
    <source>
        <dbReference type="EMBL" id="RLN80333.1"/>
    </source>
</evidence>
<evidence type="ECO:0000256" key="7">
    <source>
        <dbReference type="ARBA" id="ARBA00023128"/>
    </source>
</evidence>
<dbReference type="PANTHER" id="PTHR45788:SF4">
    <property type="entry name" value="TRICARBOXYLATE TRANSPORT PROTEIN, MITOCHONDRIAL"/>
    <property type="match status" value="1"/>
</dbReference>
<dbReference type="EMBL" id="JPWV03000103">
    <property type="protein sequence ID" value="KAG2524922.1"/>
    <property type="molecule type" value="Genomic_DNA"/>
</dbReference>
<sequence length="522" mass="54586">MSERAERLSGLQNGAVGSIAGMIEVMLQQPTVAMKNAVQQGRPIHWNVAALYRGVGVSLASIVPVSAIQFAANGRLLRGLTSPGQKPSDQVRVLCGTLSGVASAPLSASAELVMTLQQNNGKSFGATVKEVAQQHGAARLLRGFTATAVRDAVWCAGYLALGPVFTQKMHDLSPATFGHVDTATTSQKASASVVGCLAAGLVTVVATQPVDTIKTVMQGEAMTLPSGRAPSTLATAGRIYREGGLNGAVGSLAGMIEMTIQQPWVAVKNAVQQGRPIPRSITALYRGLGVSLTSIAPVSAIRFAINGRLLRVVSGTDSAPSDQVKVLCSTLSGATAAAITGPAELVMTLQQNIGKSLGATVKEVVQTHGVTRLLRGYPATAVRDAVWCAGYLALGPLFTREVHRLRPQTFGEFETATTSQKASASVVGCLAAGLFVVPITQPVDTIKTVMQGEAMKLPSGPGPGILTTAKRMHREGGLPRFYRGIVARGSRLVGAVFILGQARMRLEEIFEEHDLLKAREAL</sequence>
<dbReference type="EMBL" id="MBDN02000113">
    <property type="protein sequence ID" value="RLN80333.1"/>
    <property type="molecule type" value="Genomic_DNA"/>
</dbReference>
<dbReference type="GO" id="GO:0031966">
    <property type="term" value="C:mitochondrial membrane"/>
    <property type="evidence" value="ECO:0007669"/>
    <property type="project" value="UniProtKB-SubCell"/>
</dbReference>
<comment type="similarity">
    <text evidence="2 10">Belongs to the mitochondrial carrier (TC 2.A.29) family.</text>
</comment>
<keyword evidence="7" id="KW-0496">Mitochondrion</keyword>
<evidence type="ECO:0000256" key="2">
    <source>
        <dbReference type="ARBA" id="ARBA00006375"/>
    </source>
</evidence>
<organism evidence="13 14">
    <name type="scientific">Phytophthora kernoviae</name>
    <dbReference type="NCBI Taxonomy" id="325452"/>
    <lineage>
        <taxon>Eukaryota</taxon>
        <taxon>Sar</taxon>
        <taxon>Stramenopiles</taxon>
        <taxon>Oomycota</taxon>
        <taxon>Peronosporomycetes</taxon>
        <taxon>Peronosporales</taxon>
        <taxon>Peronosporaceae</taxon>
        <taxon>Phytophthora</taxon>
    </lineage>
</organism>
<keyword evidence="4 9" id="KW-0812">Transmembrane</keyword>
<feature type="repeat" description="Solcar" evidence="9">
    <location>
        <begin position="187"/>
        <end position="312"/>
    </location>
</feature>
<keyword evidence="8 9" id="KW-0472">Membrane</keyword>
<keyword evidence="3 10" id="KW-0813">Transport</keyword>
<dbReference type="InterPro" id="IPR049563">
    <property type="entry name" value="TXTP-like"/>
</dbReference>
<evidence type="ECO:0000256" key="9">
    <source>
        <dbReference type="PROSITE-ProRule" id="PRU00282"/>
    </source>
</evidence>
<dbReference type="InterPro" id="IPR023395">
    <property type="entry name" value="MCP_dom_sf"/>
</dbReference>
<evidence type="ECO:0000256" key="1">
    <source>
        <dbReference type="ARBA" id="ARBA00004225"/>
    </source>
</evidence>
<evidence type="ECO:0000256" key="5">
    <source>
        <dbReference type="ARBA" id="ARBA00022737"/>
    </source>
</evidence>
<dbReference type="GO" id="GO:0071913">
    <property type="term" value="F:citrate secondary active transmembrane transporter activity"/>
    <property type="evidence" value="ECO:0007669"/>
    <property type="project" value="TreeGrafter"/>
</dbReference>
<evidence type="ECO:0000256" key="4">
    <source>
        <dbReference type="ARBA" id="ARBA00022692"/>
    </source>
</evidence>
<dbReference type="STRING" id="325452.A0A3R7KK04"/>
<keyword evidence="14" id="KW-1185">Reference proteome</keyword>
<evidence type="ECO:0008006" key="16">
    <source>
        <dbReference type="Google" id="ProtNLM"/>
    </source>
</evidence>
<proteinExistence type="inferred from homology"/>
<dbReference type="Gene3D" id="1.50.40.10">
    <property type="entry name" value="Mitochondrial carrier domain"/>
    <property type="match status" value="2"/>
</dbReference>
<keyword evidence="5" id="KW-0677">Repeat</keyword>
<dbReference type="EMBL" id="MAYM02000256">
    <property type="protein sequence ID" value="RLN44784.1"/>
    <property type="molecule type" value="Genomic_DNA"/>
</dbReference>
<dbReference type="AlphaFoldDB" id="A0A3R7KK04"/>
<dbReference type="Proteomes" id="UP000285883">
    <property type="component" value="Unassembled WGS sequence"/>
</dbReference>
<dbReference type="InterPro" id="IPR018108">
    <property type="entry name" value="MCP_transmembrane"/>
</dbReference>
<dbReference type="Proteomes" id="UP000785171">
    <property type="component" value="Unassembled WGS sequence"/>
</dbReference>
<evidence type="ECO:0000313" key="12">
    <source>
        <dbReference type="EMBL" id="RLN44784.1"/>
    </source>
</evidence>
<dbReference type="PROSITE" id="PS50920">
    <property type="entry name" value="SOLCAR"/>
    <property type="match status" value="3"/>
</dbReference>
<dbReference type="SUPFAM" id="SSF103506">
    <property type="entry name" value="Mitochondrial carrier"/>
    <property type="match status" value="2"/>
</dbReference>
<reference evidence="14 15" key="2">
    <citation type="submission" date="2018-07" db="EMBL/GenBank/DDBJ databases">
        <title>Genome sequencing of oomycete isolates from Chile give support for New Zealand origin for Phytophthora kernoviae and make available the first Nothophytophthora sp. genome.</title>
        <authorList>
            <person name="Studholme D.J."/>
            <person name="Sanfuentes E."/>
            <person name="Panda P."/>
            <person name="Hill R."/>
            <person name="Sambles C."/>
            <person name="Grant M."/>
            <person name="Williams N.M."/>
            <person name="Mcdougal R.L."/>
        </authorList>
    </citation>
    <scope>NUCLEOTIDE SEQUENCE [LARGE SCALE GENOMIC DNA]</scope>
    <source>
        <strain evidence="12">Chile2</strain>
        <strain evidence="13">Chile4</strain>
    </source>
</reference>
<protein>
    <recommendedName>
        <fullName evidence="16">Mitochondrial carrier protein</fullName>
    </recommendedName>
</protein>
<evidence type="ECO:0000313" key="11">
    <source>
        <dbReference type="EMBL" id="KAG2524922.1"/>
    </source>
</evidence>
<feature type="repeat" description="Solcar" evidence="9">
    <location>
        <begin position="324"/>
        <end position="401"/>
    </location>
</feature>
<comment type="subcellular location">
    <subcellularLocation>
        <location evidence="1">Mitochondrion membrane</location>
        <topology evidence="1">Multi-pass membrane protein</topology>
    </subcellularLocation>
</comment>
<dbReference type="GO" id="GO:0006843">
    <property type="term" value="P:mitochondrial citrate transmembrane transport"/>
    <property type="evidence" value="ECO:0007669"/>
    <property type="project" value="TreeGrafter"/>
</dbReference>
<dbReference type="Pfam" id="PF00153">
    <property type="entry name" value="Mito_carr"/>
    <property type="match status" value="4"/>
</dbReference>
<dbReference type="PANTHER" id="PTHR45788">
    <property type="entry name" value="SUCCINATE/FUMARATE MITOCHONDRIAL TRANSPORTER-RELATED"/>
    <property type="match status" value="1"/>
</dbReference>
<evidence type="ECO:0000256" key="6">
    <source>
        <dbReference type="ARBA" id="ARBA00022989"/>
    </source>
</evidence>
<keyword evidence="6" id="KW-1133">Transmembrane helix</keyword>
<evidence type="ECO:0000256" key="8">
    <source>
        <dbReference type="ARBA" id="ARBA00023136"/>
    </source>
</evidence>
<evidence type="ECO:0000313" key="15">
    <source>
        <dbReference type="Proteomes" id="UP000285883"/>
    </source>
</evidence>
<gene>
    <name evidence="12" type="ORF">BBI17_005037</name>
    <name evidence="13" type="ORF">BBO99_00004571</name>
    <name evidence="11" type="ORF">JM16_004603</name>
</gene>
<reference evidence="11" key="3">
    <citation type="submission" date="2020-06" db="EMBL/GenBank/DDBJ databases">
        <authorList>
            <person name="Studholme D.J."/>
        </authorList>
    </citation>
    <scope>NUCLEOTIDE SEQUENCE</scope>
    <source>
        <strain evidence="11">NZFS 2646</strain>
    </source>
</reference>
<dbReference type="Proteomes" id="UP000285624">
    <property type="component" value="Unassembled WGS sequence"/>
</dbReference>
<evidence type="ECO:0000256" key="3">
    <source>
        <dbReference type="ARBA" id="ARBA00022448"/>
    </source>
</evidence>
<evidence type="ECO:0000313" key="14">
    <source>
        <dbReference type="Proteomes" id="UP000285624"/>
    </source>
</evidence>
<evidence type="ECO:0000256" key="10">
    <source>
        <dbReference type="RuleBase" id="RU000488"/>
    </source>
</evidence>
<comment type="caution">
    <text evidence="13">The sequence shown here is derived from an EMBL/GenBank/DDBJ whole genome shotgun (WGS) entry which is preliminary data.</text>
</comment>